<dbReference type="InterPro" id="IPR012334">
    <property type="entry name" value="Pectin_lyas_fold"/>
</dbReference>
<sequence length="594" mass="63190">MKTIKSLDHFLLKSLTVIILIFISVSVFGQAPDNHFLNATDYGVSPSLADNYNKLDSLFINHPNSDIYVPPGVYKIVNDSVTHGGQGYLKIQNYQGHLLCGANTIFQFQKAQGGFNFLGGTGARLENIHVEFATLPSTRNNLHSINVGMAQNIVVNNITVNGSGGVGLLFNLCYNPQVSNIVITNTMADGCSFYSCQNVQLNGLITKNTGDDAMAFFQSSGKLPLERATITNLILKQSYARGIAINGTSDVYISNFMIDSTSAAGIYVAKESSVTYRPTNIFIANGNVRHGGVLTGRGVTGSKNGVTVTGAGSVYLNNVAVKRSQEKGFYVYNTNFINAAQIAVDTSGTLGVAIDTNVMTVLRNITSKNSGQYGIKITKNKNAIAENLTVNNAWKDAAVTPNLHRAIWFESNVNFYSDALTLLDDDATTTTARADTVGEYNTLGSGYFGDIQYMISSTSPQVFGLVSSSTTVKTGLINLLPKGGVKNGIVYQGDKSLLTTAAGTSGQFLSNASGTPVWVTPIVQGPSSTSFTGAASVTVTFTSPGFTPSNVLWTPTNSIGTSGWYITGITSTSFTINYTTTPSGTVTGKYTLIK</sequence>
<dbReference type="EMBL" id="FOCL01000007">
    <property type="protein sequence ID" value="SEO31566.1"/>
    <property type="molecule type" value="Genomic_DNA"/>
</dbReference>
<evidence type="ECO:0000313" key="2">
    <source>
        <dbReference type="EMBL" id="SEO31566.1"/>
    </source>
</evidence>
<keyword evidence="1" id="KW-0472">Membrane</keyword>
<dbReference type="SUPFAM" id="SSF51126">
    <property type="entry name" value="Pectin lyase-like"/>
    <property type="match status" value="1"/>
</dbReference>
<dbReference type="Gene3D" id="2.160.20.10">
    <property type="entry name" value="Single-stranded right-handed beta-helix, Pectin lyase-like"/>
    <property type="match status" value="1"/>
</dbReference>
<dbReference type="OrthoDB" id="7482115at2"/>
<evidence type="ECO:0000313" key="3">
    <source>
        <dbReference type="Proteomes" id="UP000198942"/>
    </source>
</evidence>
<dbReference type="AlphaFoldDB" id="A0A1H8NPM2"/>
<gene>
    <name evidence="2" type="ORF">SAMN05192574_10742</name>
</gene>
<name>A0A1H8NPM2_9SPHI</name>
<protein>
    <submittedName>
        <fullName evidence="2">Right handed beta helix region</fullName>
    </submittedName>
</protein>
<evidence type="ECO:0000256" key="1">
    <source>
        <dbReference type="SAM" id="Phobius"/>
    </source>
</evidence>
<dbReference type="InterPro" id="IPR011050">
    <property type="entry name" value="Pectin_lyase_fold/virulence"/>
</dbReference>
<accession>A0A1H8NPM2</accession>
<reference evidence="3" key="1">
    <citation type="submission" date="2016-10" db="EMBL/GenBank/DDBJ databases">
        <authorList>
            <person name="Varghese N."/>
            <person name="Submissions S."/>
        </authorList>
    </citation>
    <scope>NUCLEOTIDE SEQUENCE [LARGE SCALE GENOMIC DNA]</scope>
    <source>
        <strain evidence="3">Gh-48</strain>
    </source>
</reference>
<dbReference type="Proteomes" id="UP000198942">
    <property type="component" value="Unassembled WGS sequence"/>
</dbReference>
<keyword evidence="1" id="KW-1133">Transmembrane helix</keyword>
<keyword evidence="3" id="KW-1185">Reference proteome</keyword>
<dbReference type="InterPro" id="IPR006626">
    <property type="entry name" value="PbH1"/>
</dbReference>
<proteinExistence type="predicted"/>
<feature type="transmembrane region" description="Helical" evidence="1">
    <location>
        <begin position="12"/>
        <end position="31"/>
    </location>
</feature>
<dbReference type="SMART" id="SM00710">
    <property type="entry name" value="PbH1"/>
    <property type="match status" value="8"/>
</dbReference>
<dbReference type="RefSeq" id="WP_091213953.1">
    <property type="nucleotide sequence ID" value="NZ_FOCL01000007.1"/>
</dbReference>
<keyword evidence="1" id="KW-0812">Transmembrane</keyword>
<organism evidence="2 3">
    <name type="scientific">Mucilaginibacter gossypiicola</name>
    <dbReference type="NCBI Taxonomy" id="551995"/>
    <lineage>
        <taxon>Bacteria</taxon>
        <taxon>Pseudomonadati</taxon>
        <taxon>Bacteroidota</taxon>
        <taxon>Sphingobacteriia</taxon>
        <taxon>Sphingobacteriales</taxon>
        <taxon>Sphingobacteriaceae</taxon>
        <taxon>Mucilaginibacter</taxon>
    </lineage>
</organism>